<feature type="transmembrane region" description="Helical" evidence="2">
    <location>
        <begin position="112"/>
        <end position="135"/>
    </location>
</feature>
<reference evidence="4 5" key="1">
    <citation type="submission" date="2021-03" db="EMBL/GenBank/DDBJ databases">
        <title>Enterococcal diversity collection.</title>
        <authorList>
            <person name="Gilmore M.S."/>
            <person name="Schwartzman J."/>
            <person name="Van Tyne D."/>
            <person name="Martin M."/>
            <person name="Earl A.M."/>
            <person name="Manson A.L."/>
            <person name="Straub T."/>
            <person name="Salamzade R."/>
            <person name="Saavedra J."/>
            <person name="Lebreton F."/>
            <person name="Prichula J."/>
            <person name="Schaufler K."/>
            <person name="Gaca A."/>
            <person name="Sgardioli B."/>
            <person name="Wagenaar J."/>
            <person name="Strong T."/>
        </authorList>
    </citation>
    <scope>NUCLEOTIDE SEQUENCE [LARGE SCALE GENOMIC DNA]</scope>
    <source>
        <strain evidence="4 5">MJM16</strain>
    </source>
</reference>
<keyword evidence="2" id="KW-0472">Membrane</keyword>
<evidence type="ECO:0000313" key="4">
    <source>
        <dbReference type="EMBL" id="MBO0453191.1"/>
    </source>
</evidence>
<evidence type="ECO:0000256" key="2">
    <source>
        <dbReference type="SAM" id="Phobius"/>
    </source>
</evidence>
<comment type="caution">
    <text evidence="4">The sequence shown here is derived from an EMBL/GenBank/DDBJ whole genome shotgun (WGS) entry which is preliminary data.</text>
</comment>
<dbReference type="PANTHER" id="PTHR46558">
    <property type="entry name" value="TRACRIPTIONAL REGULATORY PROTEIN-RELATED-RELATED"/>
    <property type="match status" value="1"/>
</dbReference>
<proteinExistence type="predicted"/>
<name>A0ABS3HIA3_9ENTE</name>
<dbReference type="Proteomes" id="UP000664495">
    <property type="component" value="Unassembled WGS sequence"/>
</dbReference>
<dbReference type="InterPro" id="IPR001387">
    <property type="entry name" value="Cro/C1-type_HTH"/>
</dbReference>
<dbReference type="PROSITE" id="PS50943">
    <property type="entry name" value="HTH_CROC1"/>
    <property type="match status" value="1"/>
</dbReference>
<dbReference type="Pfam" id="PF01381">
    <property type="entry name" value="HTH_3"/>
    <property type="match status" value="1"/>
</dbReference>
<dbReference type="EMBL" id="JAFLVR010000030">
    <property type="protein sequence ID" value="MBO0453191.1"/>
    <property type="molecule type" value="Genomic_DNA"/>
</dbReference>
<dbReference type="InterPro" id="IPR010982">
    <property type="entry name" value="Lambda_DNA-bd_dom_sf"/>
</dbReference>
<evidence type="ECO:0000259" key="3">
    <source>
        <dbReference type="PROSITE" id="PS50943"/>
    </source>
</evidence>
<keyword evidence="5" id="KW-1185">Reference proteome</keyword>
<dbReference type="Gene3D" id="1.10.260.40">
    <property type="entry name" value="lambda repressor-like DNA-binding domains"/>
    <property type="match status" value="1"/>
</dbReference>
<dbReference type="CDD" id="cd00093">
    <property type="entry name" value="HTH_XRE"/>
    <property type="match status" value="1"/>
</dbReference>
<feature type="domain" description="HTH cro/C1-type" evidence="3">
    <location>
        <begin position="7"/>
        <end position="61"/>
    </location>
</feature>
<dbReference type="SUPFAM" id="SSF47413">
    <property type="entry name" value="lambda repressor-like DNA-binding domains"/>
    <property type="match status" value="1"/>
</dbReference>
<dbReference type="SMART" id="SM00530">
    <property type="entry name" value="HTH_XRE"/>
    <property type="match status" value="1"/>
</dbReference>
<feature type="transmembrane region" description="Helical" evidence="2">
    <location>
        <begin position="147"/>
        <end position="172"/>
    </location>
</feature>
<evidence type="ECO:0000256" key="1">
    <source>
        <dbReference type="ARBA" id="ARBA00023125"/>
    </source>
</evidence>
<feature type="transmembrane region" description="Helical" evidence="2">
    <location>
        <begin position="85"/>
        <end position="106"/>
    </location>
</feature>
<organism evidence="4 5">
    <name type="scientific">Candidatus Enterococcus murrayae</name>
    <dbReference type="NCBI Taxonomy" id="2815321"/>
    <lineage>
        <taxon>Bacteria</taxon>
        <taxon>Bacillati</taxon>
        <taxon>Bacillota</taxon>
        <taxon>Bacilli</taxon>
        <taxon>Lactobacillales</taxon>
        <taxon>Enterococcaceae</taxon>
        <taxon>Enterococcus</taxon>
    </lineage>
</organism>
<gene>
    <name evidence="4" type="ORF">JZO85_12975</name>
</gene>
<keyword evidence="1" id="KW-0238">DNA-binding</keyword>
<accession>A0ABS3HIA3</accession>
<dbReference type="RefSeq" id="WP_207108960.1">
    <property type="nucleotide sequence ID" value="NZ_JAFLVR010000030.1"/>
</dbReference>
<keyword evidence="2" id="KW-0812">Transmembrane</keyword>
<protein>
    <submittedName>
        <fullName evidence="4">Helix-turn-helix transcriptional regulator</fullName>
    </submittedName>
</protein>
<evidence type="ECO:0000313" key="5">
    <source>
        <dbReference type="Proteomes" id="UP000664495"/>
    </source>
</evidence>
<keyword evidence="2" id="KW-1133">Transmembrane helix</keyword>
<dbReference type="PANTHER" id="PTHR46558:SF15">
    <property type="entry name" value="HELIX-TURN-HELIX DOMAIN PROTEIN"/>
    <property type="match status" value="1"/>
</dbReference>
<sequence length="179" mass="20826">MELGKIIKKSRNDMNKTQQEVAEKLNISRQTLSNWEIGKNYPDVFMLVRLADFYSLSLDSMLRGDVNLMKKIENDSKQLAFFKELPFYILIYMFVIVFSFVLLFIIRGSDEILSLVLPWQILLCMSSFSMVIVFLNRNSHLFKQKAVRISFILLLIVALLCLSLLLLFILAFTNTIIIN</sequence>